<evidence type="ECO:0000313" key="1">
    <source>
        <dbReference type="EMBL" id="KAG0438996.1"/>
    </source>
</evidence>
<comment type="caution">
    <text evidence="1">The sequence shown here is derived from an EMBL/GenBank/DDBJ whole genome shotgun (WGS) entry which is preliminary data.</text>
</comment>
<keyword evidence="2" id="KW-1185">Reference proteome</keyword>
<reference evidence="1 2" key="1">
    <citation type="journal article" date="2020" name="Cell">
        <title>Large-Scale Comparative Analyses of Tick Genomes Elucidate Their Genetic Diversity and Vector Capacities.</title>
        <authorList>
            <consortium name="Tick Genome and Microbiome Consortium (TIGMIC)"/>
            <person name="Jia N."/>
            <person name="Wang J."/>
            <person name="Shi W."/>
            <person name="Du L."/>
            <person name="Sun Y."/>
            <person name="Zhan W."/>
            <person name="Jiang J.F."/>
            <person name="Wang Q."/>
            <person name="Zhang B."/>
            <person name="Ji P."/>
            <person name="Bell-Sakyi L."/>
            <person name="Cui X.M."/>
            <person name="Yuan T.T."/>
            <person name="Jiang B.G."/>
            <person name="Yang W.F."/>
            <person name="Lam T.T."/>
            <person name="Chang Q.C."/>
            <person name="Ding S.J."/>
            <person name="Wang X.J."/>
            <person name="Zhu J.G."/>
            <person name="Ruan X.D."/>
            <person name="Zhao L."/>
            <person name="Wei J.T."/>
            <person name="Ye R.Z."/>
            <person name="Que T.C."/>
            <person name="Du C.H."/>
            <person name="Zhou Y.H."/>
            <person name="Cheng J.X."/>
            <person name="Dai P.F."/>
            <person name="Guo W.B."/>
            <person name="Han X.H."/>
            <person name="Huang E.J."/>
            <person name="Li L.F."/>
            <person name="Wei W."/>
            <person name="Gao Y.C."/>
            <person name="Liu J.Z."/>
            <person name="Shao H.Z."/>
            <person name="Wang X."/>
            <person name="Wang C.C."/>
            <person name="Yang T.C."/>
            <person name="Huo Q.B."/>
            <person name="Li W."/>
            <person name="Chen H.Y."/>
            <person name="Chen S.E."/>
            <person name="Zhou L.G."/>
            <person name="Ni X.B."/>
            <person name="Tian J.H."/>
            <person name="Sheng Y."/>
            <person name="Liu T."/>
            <person name="Pan Y.S."/>
            <person name="Xia L.Y."/>
            <person name="Li J."/>
            <person name="Zhao F."/>
            <person name="Cao W.C."/>
        </authorList>
    </citation>
    <scope>NUCLEOTIDE SEQUENCE [LARGE SCALE GENOMIC DNA]</scope>
    <source>
        <strain evidence="1">Iper-2018</strain>
    </source>
</reference>
<evidence type="ECO:0000313" key="2">
    <source>
        <dbReference type="Proteomes" id="UP000805193"/>
    </source>
</evidence>
<gene>
    <name evidence="1" type="ORF">HPB47_016795</name>
</gene>
<dbReference type="Proteomes" id="UP000805193">
    <property type="component" value="Unassembled WGS sequence"/>
</dbReference>
<accession>A0AC60QQ67</accession>
<organism evidence="1 2">
    <name type="scientific">Ixodes persulcatus</name>
    <name type="common">Taiga tick</name>
    <dbReference type="NCBI Taxonomy" id="34615"/>
    <lineage>
        <taxon>Eukaryota</taxon>
        <taxon>Metazoa</taxon>
        <taxon>Ecdysozoa</taxon>
        <taxon>Arthropoda</taxon>
        <taxon>Chelicerata</taxon>
        <taxon>Arachnida</taxon>
        <taxon>Acari</taxon>
        <taxon>Parasitiformes</taxon>
        <taxon>Ixodida</taxon>
        <taxon>Ixodoidea</taxon>
        <taxon>Ixodidae</taxon>
        <taxon>Ixodinae</taxon>
        <taxon>Ixodes</taxon>
    </lineage>
</organism>
<name>A0AC60QQ67_IXOPE</name>
<sequence>MTVVSHRANHSSDKDVRDTSKKHDSYTLPESLYERQLQQLLNNGSVPTTPSVPTDEFSATEEEENEEPQVIPEDNSDEEDGGTPLQKGPTAIFPLSSQSVRFNLSNSSGVNETVHPKDMAGHSAATTPAVGKPWRMSMAVKGLIVLVVITVNVLIYLRTPKISAAPNCVVWNGGVKWHLEEPDLLHPKKKKPKVAASVEPTINLTPARKEADGTEGKEKQTTECREERKTKYRAMPTKTRPLHRTTVPLPMTPRAVTEQGMPLSSATAELETKSEPHFFETQDAFEGRRGDSV</sequence>
<dbReference type="EMBL" id="JABSTQ010005597">
    <property type="protein sequence ID" value="KAG0438996.1"/>
    <property type="molecule type" value="Genomic_DNA"/>
</dbReference>
<proteinExistence type="predicted"/>
<protein>
    <submittedName>
        <fullName evidence="1">Uncharacterized protein</fullName>
    </submittedName>
</protein>